<protein>
    <submittedName>
        <fullName evidence="2">Uncharacterized protein</fullName>
    </submittedName>
</protein>
<dbReference type="AlphaFoldDB" id="F4RH02"/>
<dbReference type="KEGG" id="mlr:MELLADRAFT_85010"/>
<keyword evidence="3" id="KW-1185">Reference proteome</keyword>
<dbReference type="Proteomes" id="UP000001072">
    <property type="component" value="Unassembled WGS sequence"/>
</dbReference>
<dbReference type="InParanoid" id="F4RH02"/>
<evidence type="ECO:0000313" key="2">
    <source>
        <dbReference type="EMBL" id="EGG08319.1"/>
    </source>
</evidence>
<feature type="transmembrane region" description="Helical" evidence="1">
    <location>
        <begin position="136"/>
        <end position="156"/>
    </location>
</feature>
<accession>F4RH02</accession>
<dbReference type="GeneID" id="18933692"/>
<dbReference type="STRING" id="747676.F4RH02"/>
<dbReference type="OrthoDB" id="2504001at2759"/>
<name>F4RH02_MELLP</name>
<feature type="transmembrane region" description="Helical" evidence="1">
    <location>
        <begin position="84"/>
        <end position="104"/>
    </location>
</feature>
<dbReference type="RefSeq" id="XP_007408517.1">
    <property type="nucleotide sequence ID" value="XM_007408455.1"/>
</dbReference>
<proteinExistence type="predicted"/>
<keyword evidence="1" id="KW-0472">Membrane</keyword>
<gene>
    <name evidence="2" type="ORF">MELLADRAFT_85010</name>
</gene>
<reference evidence="3" key="1">
    <citation type="journal article" date="2011" name="Proc. Natl. Acad. Sci. U.S.A.">
        <title>Obligate biotrophy features unraveled by the genomic analysis of rust fungi.</title>
        <authorList>
            <person name="Duplessis S."/>
            <person name="Cuomo C.A."/>
            <person name="Lin Y.-C."/>
            <person name="Aerts A."/>
            <person name="Tisserant E."/>
            <person name="Veneault-Fourrey C."/>
            <person name="Joly D.L."/>
            <person name="Hacquard S."/>
            <person name="Amselem J."/>
            <person name="Cantarel B.L."/>
            <person name="Chiu R."/>
            <person name="Coutinho P.M."/>
            <person name="Feau N."/>
            <person name="Field M."/>
            <person name="Frey P."/>
            <person name="Gelhaye E."/>
            <person name="Goldberg J."/>
            <person name="Grabherr M.G."/>
            <person name="Kodira C.D."/>
            <person name="Kohler A."/>
            <person name="Kuees U."/>
            <person name="Lindquist E.A."/>
            <person name="Lucas S.M."/>
            <person name="Mago R."/>
            <person name="Mauceli E."/>
            <person name="Morin E."/>
            <person name="Murat C."/>
            <person name="Pangilinan J.L."/>
            <person name="Park R."/>
            <person name="Pearson M."/>
            <person name="Quesneville H."/>
            <person name="Rouhier N."/>
            <person name="Sakthikumar S."/>
            <person name="Salamov A.A."/>
            <person name="Schmutz J."/>
            <person name="Selles B."/>
            <person name="Shapiro H."/>
            <person name="Tanguay P."/>
            <person name="Tuskan G.A."/>
            <person name="Henrissat B."/>
            <person name="Van de Peer Y."/>
            <person name="Rouze P."/>
            <person name="Ellis J.G."/>
            <person name="Dodds P.N."/>
            <person name="Schein J.E."/>
            <person name="Zhong S."/>
            <person name="Hamelin R.C."/>
            <person name="Grigoriev I.V."/>
            <person name="Szabo L.J."/>
            <person name="Martin F."/>
        </authorList>
    </citation>
    <scope>NUCLEOTIDE SEQUENCE [LARGE SCALE GENOMIC DNA]</scope>
    <source>
        <strain evidence="3">98AG31 / pathotype 3-4-7</strain>
    </source>
</reference>
<sequence>MNTTTNQTQFPPTQISRTPPIANLNLNARTEVLSQFSANLDPNVNAIPLPMELQVGLSPQEWDQRSKDLYNHFSKFVWSKLLRIYLIFSILFTMLGPVIVNVVVNKIFFDGVAPLRLDSSPEEITERLSLLRKAHIVNFAISILVVLLIWVPYYSIKLMGRNKLRALLGNFNNQDAAKGNMSALVWSCPRTSTLQGNATVSIQLPISLLAARQPTLFSNGAYLPPYLQKEPTMMNTQAAPAYEYPPAERK</sequence>
<organism evidence="3">
    <name type="scientific">Melampsora larici-populina (strain 98AG31 / pathotype 3-4-7)</name>
    <name type="common">Poplar leaf rust fungus</name>
    <dbReference type="NCBI Taxonomy" id="747676"/>
    <lineage>
        <taxon>Eukaryota</taxon>
        <taxon>Fungi</taxon>
        <taxon>Dikarya</taxon>
        <taxon>Basidiomycota</taxon>
        <taxon>Pucciniomycotina</taxon>
        <taxon>Pucciniomycetes</taxon>
        <taxon>Pucciniales</taxon>
        <taxon>Melampsoraceae</taxon>
        <taxon>Melampsora</taxon>
    </lineage>
</organism>
<keyword evidence="1" id="KW-0812">Transmembrane</keyword>
<evidence type="ECO:0000313" key="3">
    <source>
        <dbReference type="Proteomes" id="UP000001072"/>
    </source>
</evidence>
<keyword evidence="1" id="KW-1133">Transmembrane helix</keyword>
<dbReference type="EMBL" id="GL883101">
    <property type="protein sequence ID" value="EGG08319.1"/>
    <property type="molecule type" value="Genomic_DNA"/>
</dbReference>
<dbReference type="eggNOG" id="ENOG502SF4F">
    <property type="taxonomic scope" value="Eukaryota"/>
</dbReference>
<dbReference type="VEuPathDB" id="FungiDB:MELLADRAFT_85010"/>
<dbReference type="HOGENOM" id="CLU_1111602_0_0_1"/>
<evidence type="ECO:0000256" key="1">
    <source>
        <dbReference type="SAM" id="Phobius"/>
    </source>
</evidence>